<accession>A0A9X3TW78</accession>
<evidence type="ECO:0000256" key="12">
    <source>
        <dbReference type="PIRSR" id="PIRSR600760-2"/>
    </source>
</evidence>
<dbReference type="InterPro" id="IPR020583">
    <property type="entry name" value="Inositol_monoP_metal-BS"/>
</dbReference>
<feature type="binding site" evidence="12">
    <location>
        <position position="95"/>
    </location>
    <ligand>
        <name>Mg(2+)</name>
        <dbReference type="ChEBI" id="CHEBI:18420"/>
        <label>1</label>
        <note>catalytic</note>
    </ligand>
</feature>
<reference evidence="13" key="1">
    <citation type="submission" date="2022-08" db="EMBL/GenBank/DDBJ databases">
        <authorList>
            <person name="Vandamme P."/>
            <person name="Hettiarachchi A."/>
            <person name="Peeters C."/>
            <person name="Cnockaert M."/>
            <person name="Carlier A."/>
        </authorList>
    </citation>
    <scope>NUCLEOTIDE SEQUENCE</scope>
    <source>
        <strain evidence="13">LMG 31809</strain>
    </source>
</reference>
<keyword evidence="8 12" id="KW-0460">Magnesium</keyword>
<dbReference type="NCBIfam" id="TIGR02067">
    <property type="entry name" value="his_9_HisN"/>
    <property type="match status" value="1"/>
</dbReference>
<evidence type="ECO:0000256" key="6">
    <source>
        <dbReference type="ARBA" id="ARBA00022723"/>
    </source>
</evidence>
<evidence type="ECO:0000256" key="7">
    <source>
        <dbReference type="ARBA" id="ARBA00022801"/>
    </source>
</evidence>
<name>A0A9X3TW78_9PROT</name>
<evidence type="ECO:0000256" key="10">
    <source>
        <dbReference type="ARBA" id="ARBA00049158"/>
    </source>
</evidence>
<keyword evidence="5" id="KW-0028">Amino-acid biosynthesis</keyword>
<dbReference type="SUPFAM" id="SSF56655">
    <property type="entry name" value="Carbohydrate phosphatase"/>
    <property type="match status" value="1"/>
</dbReference>
<dbReference type="EC" id="3.1.3.15" evidence="4 11"/>
<proteinExistence type="inferred from homology"/>
<evidence type="ECO:0000256" key="11">
    <source>
        <dbReference type="NCBIfam" id="TIGR02067"/>
    </source>
</evidence>
<sequence>MVTDAEIAEYAAFAERLADAATAVTLKYFRNPIDVVNKAAGEAFDPVTAADRDAEAIIRALITETYPDHGIFGEEHGQSTATLKNGPTWVIDPIDGTRAFISGLPLWGTLIALNDGTRPVIGLIDHPATGERFMGTPGQATGNRQPIKTRACTSLASAILSTTDPDLFLAGDERAAYDAVAAKVRLKRYGYDCYAYAMVAAGHLDLVIESGLQPYDVQAVIPVIEAAGGVMTSWSGGPADQGGQVIAAGDRRLHAAALDILRSAAKP</sequence>
<dbReference type="InterPro" id="IPR011809">
    <property type="entry name" value="His_9_proposed"/>
</dbReference>
<feature type="binding site" evidence="12">
    <location>
        <position position="216"/>
    </location>
    <ligand>
        <name>Mg(2+)</name>
        <dbReference type="ChEBI" id="CHEBI:18420"/>
        <label>1</label>
        <note>catalytic</note>
    </ligand>
</feature>
<keyword evidence="9" id="KW-0368">Histidine biosynthesis</keyword>
<evidence type="ECO:0000313" key="14">
    <source>
        <dbReference type="Proteomes" id="UP001141619"/>
    </source>
</evidence>
<comment type="cofactor">
    <cofactor evidence="1 12">
        <name>Mg(2+)</name>
        <dbReference type="ChEBI" id="CHEBI:18420"/>
    </cofactor>
</comment>
<dbReference type="Proteomes" id="UP001141619">
    <property type="component" value="Unassembled WGS sequence"/>
</dbReference>
<dbReference type="CDD" id="cd01641">
    <property type="entry name" value="Bacterial_IMPase_like_1"/>
    <property type="match status" value="1"/>
</dbReference>
<evidence type="ECO:0000313" key="13">
    <source>
        <dbReference type="EMBL" id="MDA5192865.1"/>
    </source>
</evidence>
<feature type="binding site" evidence="12">
    <location>
        <position position="92"/>
    </location>
    <ligand>
        <name>Mg(2+)</name>
        <dbReference type="ChEBI" id="CHEBI:18420"/>
        <label>1</label>
        <note>catalytic</note>
    </ligand>
</feature>
<organism evidence="13 14">
    <name type="scientific">Govanella unica</name>
    <dbReference type="NCBI Taxonomy" id="2975056"/>
    <lineage>
        <taxon>Bacteria</taxon>
        <taxon>Pseudomonadati</taxon>
        <taxon>Pseudomonadota</taxon>
        <taxon>Alphaproteobacteria</taxon>
        <taxon>Emcibacterales</taxon>
        <taxon>Govanellaceae</taxon>
        <taxon>Govanella</taxon>
    </lineage>
</organism>
<dbReference type="Pfam" id="PF00459">
    <property type="entry name" value="Inositol_P"/>
    <property type="match status" value="1"/>
</dbReference>
<dbReference type="GO" id="GO:0008934">
    <property type="term" value="F:inositol monophosphate 1-phosphatase activity"/>
    <property type="evidence" value="ECO:0007669"/>
    <property type="project" value="TreeGrafter"/>
</dbReference>
<comment type="caution">
    <text evidence="13">The sequence shown here is derived from an EMBL/GenBank/DDBJ whole genome shotgun (WGS) entry which is preliminary data.</text>
</comment>
<keyword evidence="7 13" id="KW-0378">Hydrolase</keyword>
<dbReference type="AlphaFoldDB" id="A0A9X3TW78"/>
<reference evidence="13" key="2">
    <citation type="journal article" date="2023" name="Syst. Appl. Microbiol.">
        <title>Govania unica gen. nov., sp. nov., a rare biosphere bacterium that represents a novel family in the class Alphaproteobacteria.</title>
        <authorList>
            <person name="Vandamme P."/>
            <person name="Peeters C."/>
            <person name="Hettiarachchi A."/>
            <person name="Cnockaert M."/>
            <person name="Carlier A."/>
        </authorList>
    </citation>
    <scope>NUCLEOTIDE SEQUENCE</scope>
    <source>
        <strain evidence="13">LMG 31809</strain>
    </source>
</reference>
<dbReference type="PANTHER" id="PTHR20854:SF4">
    <property type="entry name" value="INOSITOL-1-MONOPHOSPHATASE-RELATED"/>
    <property type="match status" value="1"/>
</dbReference>
<keyword evidence="14" id="KW-1185">Reference proteome</keyword>
<comment type="catalytic activity">
    <reaction evidence="10">
        <text>L-histidinol phosphate + H2O = L-histidinol + phosphate</text>
        <dbReference type="Rhea" id="RHEA:14465"/>
        <dbReference type="ChEBI" id="CHEBI:15377"/>
        <dbReference type="ChEBI" id="CHEBI:43474"/>
        <dbReference type="ChEBI" id="CHEBI:57699"/>
        <dbReference type="ChEBI" id="CHEBI:57980"/>
        <dbReference type="EC" id="3.1.3.15"/>
    </reaction>
</comment>
<evidence type="ECO:0000256" key="2">
    <source>
        <dbReference type="ARBA" id="ARBA00004970"/>
    </source>
</evidence>
<dbReference type="Gene3D" id="3.40.190.80">
    <property type="match status" value="1"/>
</dbReference>
<keyword evidence="6 12" id="KW-0479">Metal-binding</keyword>
<dbReference type="GO" id="GO:0046872">
    <property type="term" value="F:metal ion binding"/>
    <property type="evidence" value="ECO:0007669"/>
    <property type="project" value="UniProtKB-KW"/>
</dbReference>
<dbReference type="GO" id="GO:0006020">
    <property type="term" value="P:inositol metabolic process"/>
    <property type="evidence" value="ECO:0007669"/>
    <property type="project" value="TreeGrafter"/>
</dbReference>
<dbReference type="PRINTS" id="PR00377">
    <property type="entry name" value="IMPHPHTASES"/>
</dbReference>
<dbReference type="Gene3D" id="3.30.540.10">
    <property type="entry name" value="Fructose-1,6-Bisphosphatase, subunit A, domain 1"/>
    <property type="match status" value="1"/>
</dbReference>
<dbReference type="FunFam" id="3.30.540.10:FF:000030">
    <property type="entry name" value="Inositol monophosphatase"/>
    <property type="match status" value="1"/>
</dbReference>
<dbReference type="GO" id="GO:0004401">
    <property type="term" value="F:histidinol-phosphatase activity"/>
    <property type="evidence" value="ECO:0007669"/>
    <property type="project" value="UniProtKB-UniRule"/>
</dbReference>
<dbReference type="PROSITE" id="PS00629">
    <property type="entry name" value="IMP_1"/>
    <property type="match status" value="1"/>
</dbReference>
<comment type="pathway">
    <text evidence="2">Amino-acid biosynthesis; L-histidine biosynthesis; L-histidine from 5-phospho-alpha-D-ribose 1-diphosphate: step 8/9.</text>
</comment>
<feature type="binding site" evidence="12">
    <location>
        <position position="74"/>
    </location>
    <ligand>
        <name>Mg(2+)</name>
        <dbReference type="ChEBI" id="CHEBI:18420"/>
        <label>1</label>
        <note>catalytic</note>
    </ligand>
</feature>
<feature type="binding site" evidence="12">
    <location>
        <position position="94"/>
    </location>
    <ligand>
        <name>Mg(2+)</name>
        <dbReference type="ChEBI" id="CHEBI:18420"/>
        <label>1</label>
        <note>catalytic</note>
    </ligand>
</feature>
<dbReference type="RefSeq" id="WP_346742457.1">
    <property type="nucleotide sequence ID" value="NZ_JANWOI010000001.1"/>
</dbReference>
<dbReference type="GO" id="GO:0000105">
    <property type="term" value="P:L-histidine biosynthetic process"/>
    <property type="evidence" value="ECO:0007669"/>
    <property type="project" value="UniProtKB-UniRule"/>
</dbReference>
<evidence type="ECO:0000256" key="8">
    <source>
        <dbReference type="ARBA" id="ARBA00022842"/>
    </source>
</evidence>
<gene>
    <name evidence="13" type="primary">hisN</name>
    <name evidence="13" type="ORF">NYP16_02685</name>
</gene>
<dbReference type="InterPro" id="IPR000760">
    <property type="entry name" value="Inositol_monophosphatase-like"/>
</dbReference>
<dbReference type="PANTHER" id="PTHR20854">
    <property type="entry name" value="INOSITOL MONOPHOSPHATASE"/>
    <property type="match status" value="1"/>
</dbReference>
<evidence type="ECO:0000256" key="3">
    <source>
        <dbReference type="ARBA" id="ARBA00009759"/>
    </source>
</evidence>
<evidence type="ECO:0000256" key="9">
    <source>
        <dbReference type="ARBA" id="ARBA00023102"/>
    </source>
</evidence>
<dbReference type="GO" id="GO:0007165">
    <property type="term" value="P:signal transduction"/>
    <property type="evidence" value="ECO:0007669"/>
    <property type="project" value="TreeGrafter"/>
</dbReference>
<evidence type="ECO:0000256" key="5">
    <source>
        <dbReference type="ARBA" id="ARBA00022605"/>
    </source>
</evidence>
<protein>
    <recommendedName>
        <fullName evidence="4 11">Histidinol-phosphatase</fullName>
        <ecNumber evidence="4 11">3.1.3.15</ecNumber>
    </recommendedName>
</protein>
<dbReference type="EMBL" id="JANWOI010000001">
    <property type="protein sequence ID" value="MDA5192865.1"/>
    <property type="molecule type" value="Genomic_DNA"/>
</dbReference>
<evidence type="ECO:0000256" key="4">
    <source>
        <dbReference type="ARBA" id="ARBA00013085"/>
    </source>
</evidence>
<comment type="similarity">
    <text evidence="3">Belongs to the inositol monophosphatase superfamily.</text>
</comment>
<evidence type="ECO:0000256" key="1">
    <source>
        <dbReference type="ARBA" id="ARBA00001946"/>
    </source>
</evidence>